<comment type="caution">
    <text evidence="2">The sequence shown here is derived from an EMBL/GenBank/DDBJ whole genome shotgun (WGS) entry which is preliminary data.</text>
</comment>
<dbReference type="AlphaFoldDB" id="A0AAV7QV73"/>
<evidence type="ECO:0000256" key="1">
    <source>
        <dbReference type="SAM" id="MobiDB-lite"/>
    </source>
</evidence>
<keyword evidence="3" id="KW-1185">Reference proteome</keyword>
<dbReference type="EMBL" id="JANPWB010000010">
    <property type="protein sequence ID" value="KAJ1143724.1"/>
    <property type="molecule type" value="Genomic_DNA"/>
</dbReference>
<evidence type="ECO:0000313" key="2">
    <source>
        <dbReference type="EMBL" id="KAJ1143724.1"/>
    </source>
</evidence>
<dbReference type="Gene3D" id="3.30.70.1820">
    <property type="entry name" value="L1 transposable element, RRM domain"/>
    <property type="match status" value="1"/>
</dbReference>
<protein>
    <submittedName>
        <fullName evidence="2">Uncharacterized protein</fullName>
    </submittedName>
</protein>
<reference evidence="2" key="1">
    <citation type="journal article" date="2022" name="bioRxiv">
        <title>Sequencing and chromosome-scale assembly of the giantPleurodeles waltlgenome.</title>
        <authorList>
            <person name="Brown T."/>
            <person name="Elewa A."/>
            <person name="Iarovenko S."/>
            <person name="Subramanian E."/>
            <person name="Araus A.J."/>
            <person name="Petzold A."/>
            <person name="Susuki M."/>
            <person name="Suzuki K.-i.T."/>
            <person name="Hayashi T."/>
            <person name="Toyoda A."/>
            <person name="Oliveira C."/>
            <person name="Osipova E."/>
            <person name="Leigh N.D."/>
            <person name="Simon A."/>
            <person name="Yun M.H."/>
        </authorList>
    </citation>
    <scope>NUCLEOTIDE SEQUENCE</scope>
    <source>
        <strain evidence="2">20211129_DDA</strain>
        <tissue evidence="2">Liver</tissue>
    </source>
</reference>
<gene>
    <name evidence="2" type="ORF">NDU88_010029</name>
</gene>
<accession>A0AAV7QV73</accession>
<evidence type="ECO:0000313" key="3">
    <source>
        <dbReference type="Proteomes" id="UP001066276"/>
    </source>
</evidence>
<feature type="region of interest" description="Disordered" evidence="1">
    <location>
        <begin position="1"/>
        <end position="50"/>
    </location>
</feature>
<proteinExistence type="predicted"/>
<dbReference type="Proteomes" id="UP001066276">
    <property type="component" value="Chromosome 6"/>
</dbReference>
<organism evidence="2 3">
    <name type="scientific">Pleurodeles waltl</name>
    <name type="common">Iberian ribbed newt</name>
    <dbReference type="NCBI Taxonomy" id="8319"/>
    <lineage>
        <taxon>Eukaryota</taxon>
        <taxon>Metazoa</taxon>
        <taxon>Chordata</taxon>
        <taxon>Craniata</taxon>
        <taxon>Vertebrata</taxon>
        <taxon>Euteleostomi</taxon>
        <taxon>Amphibia</taxon>
        <taxon>Batrachia</taxon>
        <taxon>Caudata</taxon>
        <taxon>Salamandroidea</taxon>
        <taxon>Salamandridae</taxon>
        <taxon>Pleurodelinae</taxon>
        <taxon>Pleurodeles</taxon>
    </lineage>
</organism>
<name>A0AAV7QV73_PLEWA</name>
<sequence>MTRGRGPYQTGGPRPRSPKRSGLTDENTTGYQDFQRAHRVGPKCSDKSSRPQPIIACLLQHNQTHQILQVARSHGPFRVVQNDIRITADYSKETNERRKAFLAL</sequence>